<dbReference type="EMBL" id="JARBHA010000015">
    <property type="protein sequence ID" value="KAJ9680443.1"/>
    <property type="molecule type" value="Genomic_DNA"/>
</dbReference>
<name>A0AA38Z1M4_VITRO</name>
<reference evidence="1 2" key="1">
    <citation type="journal article" date="2023" name="BMC Biotechnol.">
        <title>Vitis rotundifolia cv Carlos genome sequencing.</title>
        <authorList>
            <person name="Huff M."/>
            <person name="Hulse-Kemp A."/>
            <person name="Scheffler B."/>
            <person name="Youngblood R."/>
            <person name="Simpson S."/>
            <person name="Babiker E."/>
            <person name="Staton M."/>
        </authorList>
    </citation>
    <scope>NUCLEOTIDE SEQUENCE [LARGE SCALE GENOMIC DNA]</scope>
    <source>
        <tissue evidence="1">Leaf</tissue>
    </source>
</reference>
<evidence type="ECO:0000313" key="1">
    <source>
        <dbReference type="EMBL" id="KAJ9680443.1"/>
    </source>
</evidence>
<organism evidence="1 2">
    <name type="scientific">Vitis rotundifolia</name>
    <name type="common">Muscadine grape</name>
    <dbReference type="NCBI Taxonomy" id="103349"/>
    <lineage>
        <taxon>Eukaryota</taxon>
        <taxon>Viridiplantae</taxon>
        <taxon>Streptophyta</taxon>
        <taxon>Embryophyta</taxon>
        <taxon>Tracheophyta</taxon>
        <taxon>Spermatophyta</taxon>
        <taxon>Magnoliopsida</taxon>
        <taxon>eudicotyledons</taxon>
        <taxon>Gunneridae</taxon>
        <taxon>Pentapetalae</taxon>
        <taxon>rosids</taxon>
        <taxon>Vitales</taxon>
        <taxon>Vitaceae</taxon>
        <taxon>Viteae</taxon>
        <taxon>Vitis</taxon>
    </lineage>
</organism>
<dbReference type="Proteomes" id="UP001168098">
    <property type="component" value="Unassembled WGS sequence"/>
</dbReference>
<comment type="caution">
    <text evidence="1">The sequence shown here is derived from an EMBL/GenBank/DDBJ whole genome shotgun (WGS) entry which is preliminary data.</text>
</comment>
<keyword evidence="2" id="KW-1185">Reference proteome</keyword>
<accession>A0AA38Z1M4</accession>
<protein>
    <submittedName>
        <fullName evidence="1">Uncharacterized protein</fullName>
    </submittedName>
</protein>
<dbReference type="AlphaFoldDB" id="A0AA38Z1M4"/>
<gene>
    <name evidence="1" type="ORF">PVL29_019694</name>
</gene>
<sequence length="81" mass="9108">MKFIMVGGVRSISELVDVEGRLMVENYTSSLGAWEPCPLLPVHFRSGKSLQWPHAAWNRQNSAYPVYALTPLQPSVFALFN</sequence>
<proteinExistence type="predicted"/>
<evidence type="ECO:0000313" key="2">
    <source>
        <dbReference type="Proteomes" id="UP001168098"/>
    </source>
</evidence>